<sequence length="591" mass="65230">MADVSGNILKRPHPEDEDNNAQKRTRSNNGSPLPTQGGNAATGKVDIEKMVAEARAKAEAVRARLQAARGGAPALTPAAASPSPTPPPATSAMSKLEQMKARVAAATGRANAAAQQRTPIPPPPPPPPFDDDDGSSRARGGLDVGLHPALLSDTTDFRSGKGRPSAQSKFGTSHRTDSPMPGTKDRAGLDLSGPSLEEIKSNPYFDPSLGPKATIAKPRQSRQLIFNQKGKYIQQAAALRRQAQLEDMKRRIAERARQAGIDEDLDVEKAFLVPAPPAIEWWDEGLVNGNDYSAIDDERNLKIDTPDSIVTVYVQHPVFLEPPQEKHMPGQKPMYLTPKEQAKIRRQRRMADLKEQQAKIRLGLEPAPPPKVKKSNLMRVLGEEAVKDPTAVEARVTREIAERREKHESTNEARKLTKEQRREKIAQQQEKDAEMGIYVSVYRIDSLANGRHRFKISKNAEQNALTGVCIMHPRFNLVIVEGGSHSINNYRKLMLNRIDWTENTGPNGVREGNREASASWLSAEDEKTGALKDLSSNTCSLLWEGQAKARSFRKWLGARVCETDSQAKEVLTRAKMENFWVLAKSAKPKEL</sequence>
<keyword evidence="2" id="KW-0507">mRNA processing</keyword>
<protein>
    <submittedName>
        <fullName evidence="8">Uncharacterized protein</fullName>
    </submittedName>
</protein>
<keyword evidence="3" id="KW-0508">mRNA splicing</keyword>
<comment type="caution">
    <text evidence="8">The sequence shown here is derived from an EMBL/GenBank/DDBJ whole genome shotgun (WGS) entry which is preliminary data.</text>
</comment>
<feature type="compositionally biased region" description="Basic and acidic residues" evidence="5">
    <location>
        <begin position="45"/>
        <end position="62"/>
    </location>
</feature>
<evidence type="ECO:0000256" key="3">
    <source>
        <dbReference type="ARBA" id="ARBA00023187"/>
    </source>
</evidence>
<keyword evidence="4" id="KW-0539">Nucleus</keyword>
<dbReference type="InterPro" id="IPR027104">
    <property type="entry name" value="Prp3"/>
</dbReference>
<name>A0A8E0QZQ1_9EURO</name>
<dbReference type="RefSeq" id="XP_043148992.1">
    <property type="nucleotide sequence ID" value="XM_043293057.1"/>
</dbReference>
<gene>
    <name evidence="8" type="ORF">Aud_008180</name>
</gene>
<dbReference type="GeneID" id="66995657"/>
<evidence type="ECO:0000313" key="8">
    <source>
        <dbReference type="EMBL" id="GIC91726.1"/>
    </source>
</evidence>
<dbReference type="GO" id="GO:0000398">
    <property type="term" value="P:mRNA splicing, via spliceosome"/>
    <property type="evidence" value="ECO:0007669"/>
    <property type="project" value="InterPro"/>
</dbReference>
<reference evidence="8" key="1">
    <citation type="journal article" date="2015" name="Genome Announc.">
        <title>Draft Genome Sequence of the Pathogenic Filamentous Fungus Aspergillus udagawae Strain IFM 46973T.</title>
        <authorList>
            <person name="Kusuya Y."/>
            <person name="Takahashi-Nakaguchi A."/>
            <person name="Takahashi H."/>
            <person name="Yaguchi T."/>
        </authorList>
    </citation>
    <scope>NUCLEOTIDE SEQUENCE</scope>
    <source>
        <strain evidence="8">IFM 46973</strain>
    </source>
</reference>
<feature type="region of interest" description="Disordered" evidence="5">
    <location>
        <begin position="1"/>
        <end position="189"/>
    </location>
</feature>
<dbReference type="PANTHER" id="PTHR14212">
    <property type="entry name" value="U4/U6-ASSOCIATED RNA SPLICING FACTOR-RELATED"/>
    <property type="match status" value="1"/>
</dbReference>
<dbReference type="CDD" id="cd24162">
    <property type="entry name" value="Prp3_C"/>
    <property type="match status" value="1"/>
</dbReference>
<evidence type="ECO:0000313" key="9">
    <source>
        <dbReference type="Proteomes" id="UP000036893"/>
    </source>
</evidence>
<evidence type="ECO:0000256" key="1">
    <source>
        <dbReference type="ARBA" id="ARBA00004123"/>
    </source>
</evidence>
<dbReference type="EMBL" id="BBXM02000006">
    <property type="protein sequence ID" value="GIC91726.1"/>
    <property type="molecule type" value="Genomic_DNA"/>
</dbReference>
<proteinExistence type="predicted"/>
<dbReference type="PANTHER" id="PTHR14212:SF0">
    <property type="entry name" value="U4_U6 SMALL NUCLEAR RIBONUCLEOPROTEIN PRP3"/>
    <property type="match status" value="1"/>
</dbReference>
<accession>A0A8E0QZQ1</accession>
<evidence type="ECO:0000259" key="6">
    <source>
        <dbReference type="Pfam" id="PF06544"/>
    </source>
</evidence>
<dbReference type="Pfam" id="PF08572">
    <property type="entry name" value="PRP3"/>
    <property type="match status" value="1"/>
</dbReference>
<feature type="domain" description="Pre-mRNA-splicing factor 3" evidence="7">
    <location>
        <begin position="202"/>
        <end position="417"/>
    </location>
</feature>
<feature type="region of interest" description="Disordered" evidence="5">
    <location>
        <begin position="402"/>
        <end position="430"/>
    </location>
</feature>
<dbReference type="Proteomes" id="UP000036893">
    <property type="component" value="Unassembled WGS sequence"/>
</dbReference>
<feature type="compositionally biased region" description="Pro residues" evidence="5">
    <location>
        <begin position="119"/>
        <end position="128"/>
    </location>
</feature>
<reference evidence="8" key="2">
    <citation type="submission" date="2021-01" db="EMBL/GenBank/DDBJ databases">
        <title>Pan-genome distribution and transcriptional activeness of fungal secondary metabolism genes in Aspergillus section Fumigati.</title>
        <authorList>
            <person name="Takahashi H."/>
            <person name="Umemura M."/>
            <person name="Ninomiya A."/>
            <person name="Kusuya Y."/>
            <person name="Urayama S."/>
            <person name="Shimizu M."/>
            <person name="Watanabe A."/>
            <person name="Kamei K."/>
            <person name="Yaguchi T."/>
            <person name="Hagiwara D."/>
        </authorList>
    </citation>
    <scope>NUCLEOTIDE SEQUENCE</scope>
    <source>
        <strain evidence="8">IFM 46973</strain>
    </source>
</reference>
<dbReference type="GO" id="GO:0046540">
    <property type="term" value="C:U4/U6 x U5 tri-snRNP complex"/>
    <property type="evidence" value="ECO:0007669"/>
    <property type="project" value="InterPro"/>
</dbReference>
<dbReference type="InterPro" id="IPR013881">
    <property type="entry name" value="Pre-mRNA_splic_Prp3_dom"/>
</dbReference>
<dbReference type="AlphaFoldDB" id="A0A8E0QZQ1"/>
<comment type="subcellular location">
    <subcellularLocation>
        <location evidence="1">Nucleus</location>
    </subcellularLocation>
</comment>
<feature type="compositionally biased region" description="Polar residues" evidence="5">
    <location>
        <begin position="27"/>
        <end position="39"/>
    </location>
</feature>
<organism evidence="8 9">
    <name type="scientific">Aspergillus udagawae</name>
    <dbReference type="NCBI Taxonomy" id="91492"/>
    <lineage>
        <taxon>Eukaryota</taxon>
        <taxon>Fungi</taxon>
        <taxon>Dikarya</taxon>
        <taxon>Ascomycota</taxon>
        <taxon>Pezizomycotina</taxon>
        <taxon>Eurotiomycetes</taxon>
        <taxon>Eurotiomycetidae</taxon>
        <taxon>Eurotiales</taxon>
        <taxon>Aspergillaceae</taxon>
        <taxon>Aspergillus</taxon>
        <taxon>Aspergillus subgen. Fumigati</taxon>
    </lineage>
</organism>
<evidence type="ECO:0000256" key="4">
    <source>
        <dbReference type="ARBA" id="ARBA00023242"/>
    </source>
</evidence>
<feature type="domain" description="Small nuclear ribonucleoprotein Prp3 C-terminal" evidence="6">
    <location>
        <begin position="440"/>
        <end position="583"/>
    </location>
</feature>
<feature type="compositionally biased region" description="Low complexity" evidence="5">
    <location>
        <begin position="72"/>
        <end position="82"/>
    </location>
</feature>
<feature type="compositionally biased region" description="Low complexity" evidence="5">
    <location>
        <begin position="101"/>
        <end position="114"/>
    </location>
</feature>
<evidence type="ECO:0000259" key="7">
    <source>
        <dbReference type="Pfam" id="PF08572"/>
    </source>
</evidence>
<dbReference type="InterPro" id="IPR010541">
    <property type="entry name" value="Prp3_C"/>
</dbReference>
<evidence type="ECO:0000256" key="2">
    <source>
        <dbReference type="ARBA" id="ARBA00022664"/>
    </source>
</evidence>
<dbReference type="Pfam" id="PF06544">
    <property type="entry name" value="Prp3_C"/>
    <property type="match status" value="1"/>
</dbReference>
<evidence type="ECO:0000256" key="5">
    <source>
        <dbReference type="SAM" id="MobiDB-lite"/>
    </source>
</evidence>